<dbReference type="GeneID" id="59291777"/>
<accession>A0A8H6FNA2</accession>
<dbReference type="RefSeq" id="XP_037161030.1">
    <property type="nucleotide sequence ID" value="XM_037312016.1"/>
</dbReference>
<keyword evidence="2" id="KW-1185">Reference proteome</keyword>
<evidence type="ECO:0000313" key="1">
    <source>
        <dbReference type="EMBL" id="KAF6231598.1"/>
    </source>
</evidence>
<comment type="caution">
    <text evidence="1">The sequence shown here is derived from an EMBL/GenBank/DDBJ whole genome shotgun (WGS) entry which is preliminary data.</text>
</comment>
<sequence length="102" mass="11467">MIMQLSFPWLESTVCAVRKQVSDDIVLGLPNLADLVQWVMTSGFIRSQDRKTAIFAASRTNTIFASVRVFVLEQGVFMQLLGPNRRLDGVFQWGIFKLAGCL</sequence>
<organism evidence="1 2">
    <name type="scientific">Letharia columbiana</name>
    <dbReference type="NCBI Taxonomy" id="112416"/>
    <lineage>
        <taxon>Eukaryota</taxon>
        <taxon>Fungi</taxon>
        <taxon>Dikarya</taxon>
        <taxon>Ascomycota</taxon>
        <taxon>Pezizomycotina</taxon>
        <taxon>Lecanoromycetes</taxon>
        <taxon>OSLEUM clade</taxon>
        <taxon>Lecanoromycetidae</taxon>
        <taxon>Lecanorales</taxon>
        <taxon>Lecanorineae</taxon>
        <taxon>Parmeliaceae</taxon>
        <taxon>Letharia</taxon>
    </lineage>
</organism>
<name>A0A8H6FNA2_9LECA</name>
<evidence type="ECO:0000313" key="2">
    <source>
        <dbReference type="Proteomes" id="UP000578531"/>
    </source>
</evidence>
<gene>
    <name evidence="1" type="ORF">HO173_010130</name>
</gene>
<protein>
    <submittedName>
        <fullName evidence="1">Uncharacterized protein</fullName>
    </submittedName>
</protein>
<dbReference type="Proteomes" id="UP000578531">
    <property type="component" value="Unassembled WGS sequence"/>
</dbReference>
<dbReference type="AlphaFoldDB" id="A0A8H6FNA2"/>
<proteinExistence type="predicted"/>
<dbReference type="EMBL" id="JACCJC010000055">
    <property type="protein sequence ID" value="KAF6231598.1"/>
    <property type="molecule type" value="Genomic_DNA"/>
</dbReference>
<reference evidence="1 2" key="1">
    <citation type="journal article" date="2020" name="Genomics">
        <title>Complete, high-quality genomes from long-read metagenomic sequencing of two wolf lichen thalli reveals enigmatic genome architecture.</title>
        <authorList>
            <person name="McKenzie S.K."/>
            <person name="Walston R.F."/>
            <person name="Allen J.L."/>
        </authorList>
    </citation>
    <scope>NUCLEOTIDE SEQUENCE [LARGE SCALE GENOMIC DNA]</scope>
    <source>
        <strain evidence="1">WasteWater2</strain>
    </source>
</reference>